<dbReference type="InterPro" id="IPR025944">
    <property type="entry name" value="Sigma_54_int_dom_CS"/>
</dbReference>
<dbReference type="GO" id="GO:0043565">
    <property type="term" value="F:sequence-specific DNA binding"/>
    <property type="evidence" value="ECO:0007669"/>
    <property type="project" value="InterPro"/>
</dbReference>
<keyword evidence="5" id="KW-0804">Transcription</keyword>
<dbReference type="PROSITE" id="PS00676">
    <property type="entry name" value="SIGMA54_INTERACT_2"/>
    <property type="match status" value="1"/>
</dbReference>
<dbReference type="RefSeq" id="WP_167527989.1">
    <property type="nucleotide sequence ID" value="NZ_AP021874.1"/>
</dbReference>
<dbReference type="InterPro" id="IPR000014">
    <property type="entry name" value="PAS"/>
</dbReference>
<dbReference type="Gene3D" id="3.40.50.300">
    <property type="entry name" value="P-loop containing nucleotide triphosphate hydrolases"/>
    <property type="match status" value="1"/>
</dbReference>
<organism evidence="8 9">
    <name type="scientific">Desulfosarcina alkanivorans</name>
    <dbReference type="NCBI Taxonomy" id="571177"/>
    <lineage>
        <taxon>Bacteria</taxon>
        <taxon>Pseudomonadati</taxon>
        <taxon>Thermodesulfobacteriota</taxon>
        <taxon>Desulfobacteria</taxon>
        <taxon>Desulfobacterales</taxon>
        <taxon>Desulfosarcinaceae</taxon>
        <taxon>Desulfosarcina</taxon>
    </lineage>
</organism>
<evidence type="ECO:0000259" key="7">
    <source>
        <dbReference type="PROSITE" id="PS50045"/>
    </source>
</evidence>
<protein>
    <submittedName>
        <fullName evidence="8">Arginine utilization regulatory protein RocR</fullName>
    </submittedName>
</protein>
<dbReference type="InterPro" id="IPR027417">
    <property type="entry name" value="P-loop_NTPase"/>
</dbReference>
<dbReference type="InterPro" id="IPR002078">
    <property type="entry name" value="Sigma_54_int"/>
</dbReference>
<dbReference type="InterPro" id="IPR003593">
    <property type="entry name" value="AAA+_ATPase"/>
</dbReference>
<sequence>MKTSTRHSIARTLDIGYEEFLPFFDGFSEGLLIVDRFATIIYYNAIMAAIDELDPAQVLGKKVVDVYELSETDSVIMQCLKNQQPIVDRSLLYRTRRGKVANTIHTVFPLFKHDRLEGAICLVREYNVLEETISSVSIPRNKRVLPNDTRFDFEDIIGRNIDFLRAVNTAKMAANTPSPVMLYGETGTGKELFAQAIHNQSGRMKRRYTAVNCAAIPENLLEGLLFGTTSGAFTGARNKLGLFERASGGTLFLDELNSMGTGLQAKILRVIQERKVRRLGSLRETEIDVKIISSVNKEPHVAIAENNLRPDLFYRLGVVFIPIPPLRDRKEDIVLLARHFLAKHSRVLKRQVADISASVLALFNEYDWPGNVRELEHVIEGAINLVVSSRTIERRHLQSHLTTWRRLRGLPNTVQPPVAGSSSEGTGLHGHPRPHPRGYAASAGADRQPVNGGKGLLATQADLEKVAVTDALAAHGGNVTRAAASIGISRQLFTYKMKKYRIDRRDYLR</sequence>
<dbReference type="SUPFAM" id="SSF46689">
    <property type="entry name" value="Homeodomain-like"/>
    <property type="match status" value="1"/>
</dbReference>
<evidence type="ECO:0000256" key="2">
    <source>
        <dbReference type="ARBA" id="ARBA00022840"/>
    </source>
</evidence>
<keyword evidence="2" id="KW-0067">ATP-binding</keyword>
<dbReference type="InterPro" id="IPR025662">
    <property type="entry name" value="Sigma_54_int_dom_ATP-bd_1"/>
</dbReference>
<dbReference type="InterPro" id="IPR058031">
    <property type="entry name" value="AAA_lid_NorR"/>
</dbReference>
<dbReference type="PROSITE" id="PS00675">
    <property type="entry name" value="SIGMA54_INTERACT_1"/>
    <property type="match status" value="1"/>
</dbReference>
<dbReference type="InterPro" id="IPR025943">
    <property type="entry name" value="Sigma_54_int_dom_ATP-bd_2"/>
</dbReference>
<dbReference type="PANTHER" id="PTHR32071">
    <property type="entry name" value="TRANSCRIPTIONAL REGULATORY PROTEIN"/>
    <property type="match status" value="1"/>
</dbReference>
<dbReference type="GO" id="GO:0005524">
    <property type="term" value="F:ATP binding"/>
    <property type="evidence" value="ECO:0007669"/>
    <property type="project" value="UniProtKB-KW"/>
</dbReference>
<keyword evidence="3" id="KW-0805">Transcription regulation</keyword>
<dbReference type="Pfam" id="PF00158">
    <property type="entry name" value="Sigma54_activat"/>
    <property type="match status" value="1"/>
</dbReference>
<evidence type="ECO:0000256" key="6">
    <source>
        <dbReference type="SAM" id="MobiDB-lite"/>
    </source>
</evidence>
<dbReference type="EMBL" id="AP021874">
    <property type="protein sequence ID" value="BBO71818.1"/>
    <property type="molecule type" value="Genomic_DNA"/>
</dbReference>
<dbReference type="FunFam" id="3.40.50.300:FF:000006">
    <property type="entry name" value="DNA-binding transcriptional regulator NtrC"/>
    <property type="match status" value="1"/>
</dbReference>
<reference evidence="8 9" key="1">
    <citation type="submission" date="2019-11" db="EMBL/GenBank/DDBJ databases">
        <title>Comparative genomics of hydrocarbon-degrading Desulfosarcina strains.</title>
        <authorList>
            <person name="Watanabe M."/>
            <person name="Kojima H."/>
            <person name="Fukui M."/>
        </authorList>
    </citation>
    <scope>NUCLEOTIDE SEQUENCE [LARGE SCALE GENOMIC DNA]</scope>
    <source>
        <strain evidence="8 9">PL12</strain>
    </source>
</reference>
<accession>A0A5K7YT56</accession>
<dbReference type="SMART" id="SM00382">
    <property type="entry name" value="AAA"/>
    <property type="match status" value="1"/>
</dbReference>
<dbReference type="CDD" id="cd00009">
    <property type="entry name" value="AAA"/>
    <property type="match status" value="1"/>
</dbReference>
<dbReference type="PRINTS" id="PR01590">
    <property type="entry name" value="HTHFIS"/>
</dbReference>
<dbReference type="GO" id="GO:0006355">
    <property type="term" value="P:regulation of DNA-templated transcription"/>
    <property type="evidence" value="ECO:0007669"/>
    <property type="project" value="InterPro"/>
</dbReference>
<dbReference type="AlphaFoldDB" id="A0A5K7YT56"/>
<feature type="region of interest" description="Disordered" evidence="6">
    <location>
        <begin position="411"/>
        <end position="454"/>
    </location>
</feature>
<gene>
    <name evidence="8" type="primary">rocR</name>
    <name evidence="8" type="ORF">DSCA_57480</name>
</gene>
<dbReference type="Proteomes" id="UP000427906">
    <property type="component" value="Chromosome"/>
</dbReference>
<dbReference type="InterPro" id="IPR002197">
    <property type="entry name" value="HTH_Fis"/>
</dbReference>
<dbReference type="PROSITE" id="PS50045">
    <property type="entry name" value="SIGMA54_INTERACT_4"/>
    <property type="match status" value="1"/>
</dbReference>
<proteinExistence type="predicted"/>
<evidence type="ECO:0000313" key="8">
    <source>
        <dbReference type="EMBL" id="BBO71818.1"/>
    </source>
</evidence>
<evidence type="ECO:0000313" key="9">
    <source>
        <dbReference type="Proteomes" id="UP000427906"/>
    </source>
</evidence>
<dbReference type="Pfam" id="PF02954">
    <property type="entry name" value="HTH_8"/>
    <property type="match status" value="1"/>
</dbReference>
<dbReference type="PROSITE" id="PS00688">
    <property type="entry name" value="SIGMA54_INTERACT_3"/>
    <property type="match status" value="1"/>
</dbReference>
<dbReference type="InterPro" id="IPR035965">
    <property type="entry name" value="PAS-like_dom_sf"/>
</dbReference>
<keyword evidence="9" id="KW-1185">Reference proteome</keyword>
<evidence type="ECO:0000256" key="5">
    <source>
        <dbReference type="ARBA" id="ARBA00023163"/>
    </source>
</evidence>
<dbReference type="Gene3D" id="1.10.8.60">
    <property type="match status" value="1"/>
</dbReference>
<dbReference type="SUPFAM" id="SSF55785">
    <property type="entry name" value="PYP-like sensor domain (PAS domain)"/>
    <property type="match status" value="1"/>
</dbReference>
<evidence type="ECO:0000256" key="1">
    <source>
        <dbReference type="ARBA" id="ARBA00022741"/>
    </source>
</evidence>
<dbReference type="KEGG" id="dalk:DSCA_57480"/>
<dbReference type="CDD" id="cd00130">
    <property type="entry name" value="PAS"/>
    <property type="match status" value="1"/>
</dbReference>
<dbReference type="InterPro" id="IPR009057">
    <property type="entry name" value="Homeodomain-like_sf"/>
</dbReference>
<feature type="compositionally biased region" description="Polar residues" evidence="6">
    <location>
        <begin position="412"/>
        <end position="425"/>
    </location>
</feature>
<dbReference type="Gene3D" id="3.30.450.20">
    <property type="entry name" value="PAS domain"/>
    <property type="match status" value="1"/>
</dbReference>
<dbReference type="Gene3D" id="1.10.10.60">
    <property type="entry name" value="Homeodomain-like"/>
    <property type="match status" value="1"/>
</dbReference>
<evidence type="ECO:0000256" key="4">
    <source>
        <dbReference type="ARBA" id="ARBA00023125"/>
    </source>
</evidence>
<name>A0A5K7YT56_9BACT</name>
<dbReference type="PANTHER" id="PTHR32071:SF74">
    <property type="entry name" value="TRANSCRIPTIONAL ACTIVATOR ROCR"/>
    <property type="match status" value="1"/>
</dbReference>
<keyword evidence="1" id="KW-0547">Nucleotide-binding</keyword>
<dbReference type="Pfam" id="PF25601">
    <property type="entry name" value="AAA_lid_14"/>
    <property type="match status" value="1"/>
</dbReference>
<evidence type="ECO:0000256" key="3">
    <source>
        <dbReference type="ARBA" id="ARBA00023015"/>
    </source>
</evidence>
<keyword evidence="4" id="KW-0238">DNA-binding</keyword>
<dbReference type="SUPFAM" id="SSF52540">
    <property type="entry name" value="P-loop containing nucleoside triphosphate hydrolases"/>
    <property type="match status" value="1"/>
</dbReference>
<feature type="domain" description="Sigma-54 factor interaction" evidence="7">
    <location>
        <begin position="156"/>
        <end position="384"/>
    </location>
</feature>